<dbReference type="InterPro" id="IPR037103">
    <property type="entry name" value="Tubulin/FtsZ-like_C"/>
</dbReference>
<proteinExistence type="inferred from homology"/>
<comment type="similarity">
    <text evidence="1">Belongs to the tubulin family.</text>
</comment>
<evidence type="ECO:0000256" key="1">
    <source>
        <dbReference type="ARBA" id="ARBA00009636"/>
    </source>
</evidence>
<protein>
    <submittedName>
        <fullName evidence="7">Tubulin beta-3 chain</fullName>
    </submittedName>
</protein>
<sequence>MVEGVASELGTTHFSWVPTLPCSYSPRTCPVDMGCDAMNMMNAADPCHGKYLVASAMFRGKMSIKEVDEQLISVQNKRKSLK</sequence>
<dbReference type="SUPFAM" id="SSF55307">
    <property type="entry name" value="Tubulin C-terminal domain-like"/>
    <property type="match status" value="1"/>
</dbReference>
<organism evidence="7 8">
    <name type="scientific">Vitis vinifera</name>
    <name type="common">Grape</name>
    <dbReference type="NCBI Taxonomy" id="29760"/>
    <lineage>
        <taxon>Eukaryota</taxon>
        <taxon>Viridiplantae</taxon>
        <taxon>Streptophyta</taxon>
        <taxon>Embryophyta</taxon>
        <taxon>Tracheophyta</taxon>
        <taxon>Spermatophyta</taxon>
        <taxon>Magnoliopsida</taxon>
        <taxon>eudicotyledons</taxon>
        <taxon>Gunneridae</taxon>
        <taxon>Pentapetalae</taxon>
        <taxon>rosids</taxon>
        <taxon>Vitales</taxon>
        <taxon>Vitaceae</taxon>
        <taxon>Viteae</taxon>
        <taxon>Vitis</taxon>
    </lineage>
</organism>
<dbReference type="Pfam" id="PF03953">
    <property type="entry name" value="Tubulin_C"/>
    <property type="match status" value="1"/>
</dbReference>
<dbReference type="Proteomes" id="UP000288805">
    <property type="component" value="Unassembled WGS sequence"/>
</dbReference>
<evidence type="ECO:0000259" key="6">
    <source>
        <dbReference type="Pfam" id="PF03953"/>
    </source>
</evidence>
<dbReference type="GO" id="GO:0007017">
    <property type="term" value="P:microtubule-based process"/>
    <property type="evidence" value="ECO:0007669"/>
    <property type="project" value="InterPro"/>
</dbReference>
<dbReference type="GO" id="GO:0003924">
    <property type="term" value="F:GTPase activity"/>
    <property type="evidence" value="ECO:0007669"/>
    <property type="project" value="InterPro"/>
</dbReference>
<reference evidence="7 8" key="1">
    <citation type="journal article" date="2018" name="PLoS Genet.">
        <title>Population sequencing reveals clonal diversity and ancestral inbreeding in the grapevine cultivar Chardonnay.</title>
        <authorList>
            <person name="Roach M.J."/>
            <person name="Johnson D.L."/>
            <person name="Bohlmann J."/>
            <person name="van Vuuren H.J."/>
            <person name="Jones S.J."/>
            <person name="Pretorius I.S."/>
            <person name="Schmidt S.A."/>
            <person name="Borneman A.R."/>
        </authorList>
    </citation>
    <scope>NUCLEOTIDE SEQUENCE [LARGE SCALE GENOMIC DNA]</scope>
    <source>
        <strain evidence="8">cv. Chardonnay</strain>
        <tissue evidence="7">Leaf</tissue>
    </source>
</reference>
<evidence type="ECO:0000256" key="5">
    <source>
        <dbReference type="ARBA" id="ARBA00034296"/>
    </source>
</evidence>
<dbReference type="InterPro" id="IPR018316">
    <property type="entry name" value="Tubulin/FtsZ_2-layer-sand-dom"/>
</dbReference>
<evidence type="ECO:0000256" key="2">
    <source>
        <dbReference type="ARBA" id="ARBA00022701"/>
    </source>
</evidence>
<feature type="domain" description="Tubulin/FtsZ 2-layer sandwich" evidence="6">
    <location>
        <begin position="36"/>
        <end position="79"/>
    </location>
</feature>
<keyword evidence="2" id="KW-0493">Microtubule</keyword>
<gene>
    <name evidence="7" type="primary">TUBB3_1</name>
    <name evidence="7" type="ORF">CK203_022688</name>
</gene>
<evidence type="ECO:0000256" key="3">
    <source>
        <dbReference type="ARBA" id="ARBA00022741"/>
    </source>
</evidence>
<dbReference type="AlphaFoldDB" id="A0A438JEJ4"/>
<name>A0A438JEJ4_VITVI</name>
<evidence type="ECO:0000313" key="7">
    <source>
        <dbReference type="EMBL" id="RVX07377.1"/>
    </source>
</evidence>
<evidence type="ECO:0000313" key="8">
    <source>
        <dbReference type="Proteomes" id="UP000288805"/>
    </source>
</evidence>
<dbReference type="GO" id="GO:0005874">
    <property type="term" value="C:microtubule"/>
    <property type="evidence" value="ECO:0007669"/>
    <property type="project" value="UniProtKB-KW"/>
</dbReference>
<comment type="function">
    <text evidence="5">Tubulin is the major constituent of microtubules, a cylinder consisting of laterally associated linear protofilaments composed of alpha- and beta-tubulin heterodimers. Microtubules grow by the addition of GTP-tubulin dimers to the microtubule end, where a stabilizing cap forms. Below the cap, tubulin dimers are in GDP-bound state, owing to GTPase activity of alpha-tubulin.</text>
</comment>
<dbReference type="GO" id="GO:0005525">
    <property type="term" value="F:GTP binding"/>
    <property type="evidence" value="ECO:0007669"/>
    <property type="project" value="UniProtKB-KW"/>
</dbReference>
<keyword evidence="3" id="KW-0547">Nucleotide-binding</keyword>
<keyword evidence="4" id="KW-0342">GTP-binding</keyword>
<dbReference type="Gene3D" id="3.30.1330.20">
    <property type="entry name" value="Tubulin/FtsZ, C-terminal domain"/>
    <property type="match status" value="1"/>
</dbReference>
<comment type="caution">
    <text evidence="7">The sequence shown here is derived from an EMBL/GenBank/DDBJ whole genome shotgun (WGS) entry which is preliminary data.</text>
</comment>
<dbReference type="GO" id="GO:0005200">
    <property type="term" value="F:structural constituent of cytoskeleton"/>
    <property type="evidence" value="ECO:0007669"/>
    <property type="project" value="InterPro"/>
</dbReference>
<evidence type="ECO:0000256" key="4">
    <source>
        <dbReference type="ARBA" id="ARBA00023134"/>
    </source>
</evidence>
<dbReference type="PRINTS" id="PR01163">
    <property type="entry name" value="BETATUBULIN"/>
</dbReference>
<dbReference type="InterPro" id="IPR008280">
    <property type="entry name" value="Tub_FtsZ_C"/>
</dbReference>
<dbReference type="InterPro" id="IPR002453">
    <property type="entry name" value="Beta_tubulin"/>
</dbReference>
<dbReference type="EMBL" id="QGNW01000046">
    <property type="protein sequence ID" value="RVX07377.1"/>
    <property type="molecule type" value="Genomic_DNA"/>
</dbReference>
<accession>A0A438JEJ4</accession>